<dbReference type="GO" id="GO:0004674">
    <property type="term" value="F:protein serine/threonine kinase activity"/>
    <property type="evidence" value="ECO:0007669"/>
    <property type="project" value="UniProtKB-KW"/>
</dbReference>
<dbReference type="RefSeq" id="XP_014567211.1">
    <property type="nucleotide sequence ID" value="XM_014711725.1"/>
</dbReference>
<dbReference type="STRING" id="764103.G7E744"/>
<sequence length="924" mass="99572">MSSRYGGAAGPAAGYHSPVQGPLPIPSSSPALGRQSYTPGAPSRYEPSPRAAGGRAYTPSSALSPPTQQWSPKLPQPPVVAPQTAGLVKGVLQPQSTIQIGKHAVTVERKIGEGGFAFVYLVRSAQPIYYPSSAAAFSSTSSTAPSPQGAHEGHTWHVLKRVAVPDREMLAEVQHEVDVMRKLRGHRHIVNFIESSSAPLPGPTGTKSNGSAYEVYILMEYCAGGGIIDMMNTRLQNRLTEGEILKMFSDTVEGVAHMHYQDPPMIHRDLKVENILLHSPNLYKICDFGSTTVALPKPPQTMAEIQAMEAELNKSTTMQYRAPEMCDVWSRKGITTKADIWALGVLLYKLCYYTTPFEEQGMLSIINVQYKIPPFPAYSKNIKNLISMMLQENQHARPNIYQIHERVCALRGTPIKIPNIYASTPSPSLQPPNGHSSNSSPSQPGSAFDSIISPVDRHATPVAPLADNIMPGRRGRPNRLPAATLSTPPSQSASLRSSPLPSVRPVHAPSAPAEVANALEQHALGRASTGFDDNFGASARTDFTSAPPSKPAQPPRLQKMTPRFIDRSAQTSPQLPDAPRFNAVIRAPTLSDQQAASTSTARPVTPELPPRPQSTQAVQKQSEPVDVPLRPTVSDSPKAEMSLLDDPNEDLLLPVGRSIERPRHSTPTVSASAPSALPQSLPTRRASPASLDSSDDDAEPPESLERMHPPQADSVAKRLAPPSRRDTISTTSDDSTGNFDIGPALASIQKFAPKGNDNPQAPEEVTRRAGPPIQAPKPRVAIGSLVSRYETLSAGNPNPNAKASKPAPAPKPPTLRSQTSAIDDGEEVSFSQRFPALDAKPEQAARPPPFKPKPPSMSLPVTMHRDLPSAPPSASRRSPPKADEETSFEGVAKLKERWDAQGSGSRTNARHSMQAPRRQSWRNV</sequence>
<feature type="compositionally biased region" description="Polar residues" evidence="9">
    <location>
        <begin position="590"/>
        <end position="602"/>
    </location>
</feature>
<keyword evidence="6" id="KW-0067">ATP-binding</keyword>
<accession>G7E744</accession>
<dbReference type="EMBL" id="BABT02000153">
    <property type="protein sequence ID" value="GAA98654.1"/>
    <property type="molecule type" value="Genomic_DNA"/>
</dbReference>
<dbReference type="PANTHER" id="PTHR22967">
    <property type="entry name" value="SERINE/THREONINE PROTEIN KINASE"/>
    <property type="match status" value="1"/>
</dbReference>
<dbReference type="Pfam" id="PF00069">
    <property type="entry name" value="Pkinase"/>
    <property type="match status" value="1"/>
</dbReference>
<dbReference type="PROSITE" id="PS50011">
    <property type="entry name" value="PROTEIN_KINASE_DOM"/>
    <property type="match status" value="1"/>
</dbReference>
<feature type="compositionally biased region" description="Acidic residues" evidence="9">
    <location>
        <begin position="693"/>
        <end position="702"/>
    </location>
</feature>
<feature type="compositionally biased region" description="Low complexity" evidence="9">
    <location>
        <begin position="431"/>
        <end position="446"/>
    </location>
</feature>
<evidence type="ECO:0000256" key="8">
    <source>
        <dbReference type="ARBA" id="ARBA00048679"/>
    </source>
</evidence>
<feature type="region of interest" description="Disordered" evidence="9">
    <location>
        <begin position="589"/>
        <end position="924"/>
    </location>
</feature>
<evidence type="ECO:0000256" key="7">
    <source>
        <dbReference type="ARBA" id="ARBA00047899"/>
    </source>
</evidence>
<evidence type="ECO:0000259" key="10">
    <source>
        <dbReference type="PROSITE" id="PS50011"/>
    </source>
</evidence>
<feature type="region of interest" description="Disordered" evidence="9">
    <location>
        <begin position="1"/>
        <end position="78"/>
    </location>
</feature>
<comment type="caution">
    <text evidence="11">The sequence shown here is derived from an EMBL/GenBank/DDBJ whole genome shotgun (WGS) entry which is preliminary data.</text>
</comment>
<dbReference type="GO" id="GO:0005737">
    <property type="term" value="C:cytoplasm"/>
    <property type="evidence" value="ECO:0007669"/>
    <property type="project" value="TreeGrafter"/>
</dbReference>
<dbReference type="Gene3D" id="1.10.510.10">
    <property type="entry name" value="Transferase(Phosphotransferase) domain 1"/>
    <property type="match status" value="1"/>
</dbReference>
<dbReference type="InParanoid" id="G7E744"/>
<dbReference type="EC" id="2.7.11.1" evidence="1"/>
<dbReference type="SUPFAM" id="SSF56112">
    <property type="entry name" value="Protein kinase-like (PK-like)"/>
    <property type="match status" value="1"/>
</dbReference>
<evidence type="ECO:0000256" key="2">
    <source>
        <dbReference type="ARBA" id="ARBA00022527"/>
    </source>
</evidence>
<reference evidence="11 12" key="2">
    <citation type="journal article" date="2012" name="Open Biol.">
        <title>Characteristics of nucleosomes and linker DNA regions on the genome of the basidiomycete Mixia osmundae revealed by mono- and dinucleosome mapping.</title>
        <authorList>
            <person name="Nishida H."/>
            <person name="Kondo S."/>
            <person name="Matsumoto T."/>
            <person name="Suzuki Y."/>
            <person name="Yoshikawa H."/>
            <person name="Taylor T.D."/>
            <person name="Sugiyama J."/>
        </authorList>
    </citation>
    <scope>NUCLEOTIDE SEQUENCE [LARGE SCALE GENOMIC DNA]</scope>
    <source>
        <strain evidence="12">CBS 9802 / IAM 14324 / JCM 22182 / KY 12970</strain>
    </source>
</reference>
<keyword evidence="2" id="KW-0723">Serine/threonine-protein kinase</keyword>
<feature type="compositionally biased region" description="Low complexity" evidence="9">
    <location>
        <begin position="665"/>
        <end position="692"/>
    </location>
</feature>
<dbReference type="FunCoup" id="G7E744">
    <property type="interactions" value="219"/>
</dbReference>
<evidence type="ECO:0000313" key="11">
    <source>
        <dbReference type="EMBL" id="GAA98654.1"/>
    </source>
</evidence>
<evidence type="ECO:0000256" key="9">
    <source>
        <dbReference type="SAM" id="MobiDB-lite"/>
    </source>
</evidence>
<dbReference type="InterPro" id="IPR000719">
    <property type="entry name" value="Prot_kinase_dom"/>
</dbReference>
<comment type="catalytic activity">
    <reaction evidence="7">
        <text>L-threonyl-[protein] + ATP = O-phospho-L-threonyl-[protein] + ADP + H(+)</text>
        <dbReference type="Rhea" id="RHEA:46608"/>
        <dbReference type="Rhea" id="RHEA-COMP:11060"/>
        <dbReference type="Rhea" id="RHEA-COMP:11605"/>
        <dbReference type="ChEBI" id="CHEBI:15378"/>
        <dbReference type="ChEBI" id="CHEBI:30013"/>
        <dbReference type="ChEBI" id="CHEBI:30616"/>
        <dbReference type="ChEBI" id="CHEBI:61977"/>
        <dbReference type="ChEBI" id="CHEBI:456216"/>
        <dbReference type="EC" id="2.7.11.1"/>
    </reaction>
</comment>
<gene>
    <name evidence="11" type="primary">Mo05342</name>
    <name evidence="11" type="ORF">E5Q_05342</name>
</gene>
<feature type="compositionally biased region" description="Polar residues" evidence="9">
    <location>
        <begin position="28"/>
        <end position="38"/>
    </location>
</feature>
<feature type="compositionally biased region" description="Polar residues" evidence="9">
    <location>
        <begin position="613"/>
        <end position="622"/>
    </location>
</feature>
<dbReference type="Gene3D" id="3.30.200.20">
    <property type="entry name" value="Phosphorylase Kinase, domain 1"/>
    <property type="match status" value="1"/>
</dbReference>
<feature type="compositionally biased region" description="Low complexity" evidence="9">
    <location>
        <begin position="486"/>
        <end position="506"/>
    </location>
</feature>
<feature type="compositionally biased region" description="Pro residues" evidence="9">
    <location>
        <begin position="846"/>
        <end position="857"/>
    </location>
</feature>
<dbReference type="InterPro" id="IPR008271">
    <property type="entry name" value="Ser/Thr_kinase_AS"/>
</dbReference>
<feature type="compositionally biased region" description="Low complexity" evidence="9">
    <location>
        <begin position="796"/>
        <end position="806"/>
    </location>
</feature>
<evidence type="ECO:0000256" key="3">
    <source>
        <dbReference type="ARBA" id="ARBA00022679"/>
    </source>
</evidence>
<keyword evidence="4" id="KW-0547">Nucleotide-binding</keyword>
<dbReference type="GO" id="GO:0007015">
    <property type="term" value="P:actin filament organization"/>
    <property type="evidence" value="ECO:0007669"/>
    <property type="project" value="TreeGrafter"/>
</dbReference>
<organism evidence="11 12">
    <name type="scientific">Mixia osmundae (strain CBS 9802 / IAM 14324 / JCM 22182 / KY 12970)</name>
    <dbReference type="NCBI Taxonomy" id="764103"/>
    <lineage>
        <taxon>Eukaryota</taxon>
        <taxon>Fungi</taxon>
        <taxon>Dikarya</taxon>
        <taxon>Basidiomycota</taxon>
        <taxon>Pucciniomycotina</taxon>
        <taxon>Mixiomycetes</taxon>
        <taxon>Mixiales</taxon>
        <taxon>Mixiaceae</taxon>
        <taxon>Mixia</taxon>
    </lineage>
</organism>
<evidence type="ECO:0000313" key="12">
    <source>
        <dbReference type="Proteomes" id="UP000009131"/>
    </source>
</evidence>
<reference evidence="11 12" key="1">
    <citation type="journal article" date="2011" name="J. Gen. Appl. Microbiol.">
        <title>Draft genome sequencing of the enigmatic basidiomycete Mixia osmundae.</title>
        <authorList>
            <person name="Nishida H."/>
            <person name="Nagatsuka Y."/>
            <person name="Sugiyama J."/>
        </authorList>
    </citation>
    <scope>NUCLEOTIDE SEQUENCE [LARGE SCALE GENOMIC DNA]</scope>
    <source>
        <strain evidence="12">CBS 9802 / IAM 14324 / JCM 22182 / KY 12970</strain>
    </source>
</reference>
<evidence type="ECO:0000256" key="1">
    <source>
        <dbReference type="ARBA" id="ARBA00012513"/>
    </source>
</evidence>
<dbReference type="AlphaFoldDB" id="G7E744"/>
<keyword evidence="12" id="KW-1185">Reference proteome</keyword>
<feature type="compositionally biased region" description="Polar residues" evidence="9">
    <location>
        <begin position="58"/>
        <end position="71"/>
    </location>
</feature>
<comment type="catalytic activity">
    <reaction evidence="8">
        <text>L-seryl-[protein] + ATP = O-phospho-L-seryl-[protein] + ADP + H(+)</text>
        <dbReference type="Rhea" id="RHEA:17989"/>
        <dbReference type="Rhea" id="RHEA-COMP:9863"/>
        <dbReference type="Rhea" id="RHEA-COMP:11604"/>
        <dbReference type="ChEBI" id="CHEBI:15378"/>
        <dbReference type="ChEBI" id="CHEBI:29999"/>
        <dbReference type="ChEBI" id="CHEBI:30616"/>
        <dbReference type="ChEBI" id="CHEBI:83421"/>
        <dbReference type="ChEBI" id="CHEBI:456216"/>
        <dbReference type="EC" id="2.7.11.1"/>
    </reaction>
</comment>
<keyword evidence="5" id="KW-0418">Kinase</keyword>
<feature type="region of interest" description="Disordered" evidence="9">
    <location>
        <begin position="421"/>
        <end position="508"/>
    </location>
</feature>
<dbReference type="PROSITE" id="PS00108">
    <property type="entry name" value="PROTEIN_KINASE_ST"/>
    <property type="match status" value="1"/>
</dbReference>
<dbReference type="SMART" id="SM00220">
    <property type="entry name" value="S_TKc"/>
    <property type="match status" value="1"/>
</dbReference>
<dbReference type="Proteomes" id="UP000009131">
    <property type="component" value="Unassembled WGS sequence"/>
</dbReference>
<dbReference type="OrthoDB" id="2018507at2759"/>
<proteinExistence type="predicted"/>
<evidence type="ECO:0000256" key="4">
    <source>
        <dbReference type="ARBA" id="ARBA00022741"/>
    </source>
</evidence>
<dbReference type="PANTHER" id="PTHR22967:SF57">
    <property type="entry name" value="AUXILIN, ISOFORM A-RELATED"/>
    <property type="match status" value="1"/>
</dbReference>
<protein>
    <recommendedName>
        <fullName evidence="1">non-specific serine/threonine protein kinase</fullName>
        <ecNumber evidence="1">2.7.11.1</ecNumber>
    </recommendedName>
</protein>
<keyword evidence="3" id="KW-0808">Transferase</keyword>
<name>G7E744_MIXOS</name>
<evidence type="ECO:0000256" key="5">
    <source>
        <dbReference type="ARBA" id="ARBA00022777"/>
    </source>
</evidence>
<feature type="compositionally biased region" description="Polar residues" evidence="9">
    <location>
        <begin position="902"/>
        <end position="911"/>
    </location>
</feature>
<evidence type="ECO:0000256" key="6">
    <source>
        <dbReference type="ARBA" id="ARBA00022840"/>
    </source>
</evidence>
<dbReference type="OMA" id="FNRVPRE"/>
<dbReference type="GO" id="GO:0000147">
    <property type="term" value="P:actin cortical patch assembly"/>
    <property type="evidence" value="ECO:0007669"/>
    <property type="project" value="TreeGrafter"/>
</dbReference>
<feature type="region of interest" description="Disordered" evidence="9">
    <location>
        <begin position="528"/>
        <end position="558"/>
    </location>
</feature>
<dbReference type="eggNOG" id="KOG1989">
    <property type="taxonomic scope" value="Eukaryota"/>
</dbReference>
<dbReference type="HOGENOM" id="CLU_315947_0_0_1"/>
<dbReference type="InterPro" id="IPR011009">
    <property type="entry name" value="Kinase-like_dom_sf"/>
</dbReference>
<dbReference type="GO" id="GO:0005524">
    <property type="term" value="F:ATP binding"/>
    <property type="evidence" value="ECO:0007669"/>
    <property type="project" value="UniProtKB-KW"/>
</dbReference>
<feature type="domain" description="Protein kinase" evidence="10">
    <location>
        <begin position="105"/>
        <end position="407"/>
    </location>
</feature>